<evidence type="ECO:0000313" key="9">
    <source>
        <dbReference type="Proteomes" id="UP001597192"/>
    </source>
</evidence>
<evidence type="ECO:0000256" key="6">
    <source>
        <dbReference type="SAM" id="Phobius"/>
    </source>
</evidence>
<dbReference type="InterPro" id="IPR020846">
    <property type="entry name" value="MFS_dom"/>
</dbReference>
<feature type="transmembrane region" description="Helical" evidence="6">
    <location>
        <begin position="288"/>
        <end position="310"/>
    </location>
</feature>
<dbReference type="RefSeq" id="WP_164510126.1">
    <property type="nucleotide sequence ID" value="NZ_JBHTOG010000004.1"/>
</dbReference>
<organism evidence="8 9">
    <name type="scientific">Lacticaseibacillus yichunensis</name>
    <dbReference type="NCBI Taxonomy" id="2486015"/>
    <lineage>
        <taxon>Bacteria</taxon>
        <taxon>Bacillati</taxon>
        <taxon>Bacillota</taxon>
        <taxon>Bacilli</taxon>
        <taxon>Lactobacillales</taxon>
        <taxon>Lactobacillaceae</taxon>
        <taxon>Lacticaseibacillus</taxon>
    </lineage>
</organism>
<evidence type="ECO:0000256" key="4">
    <source>
        <dbReference type="ARBA" id="ARBA00022989"/>
    </source>
</evidence>
<keyword evidence="3 6" id="KW-0812">Transmembrane</keyword>
<feature type="transmembrane region" description="Helical" evidence="6">
    <location>
        <begin position="262"/>
        <end position="282"/>
    </location>
</feature>
<feature type="transmembrane region" description="Helical" evidence="6">
    <location>
        <begin position="132"/>
        <end position="154"/>
    </location>
</feature>
<dbReference type="PROSITE" id="PS50850">
    <property type="entry name" value="MFS"/>
    <property type="match status" value="1"/>
</dbReference>
<dbReference type="SUPFAM" id="SSF103473">
    <property type="entry name" value="MFS general substrate transporter"/>
    <property type="match status" value="1"/>
</dbReference>
<feature type="domain" description="Major facilitator superfamily (MFS) profile" evidence="7">
    <location>
        <begin position="9"/>
        <end position="484"/>
    </location>
</feature>
<feature type="transmembrane region" description="Helical" evidence="6">
    <location>
        <begin position="198"/>
        <end position="216"/>
    </location>
</feature>
<dbReference type="InterPro" id="IPR011701">
    <property type="entry name" value="MFS"/>
</dbReference>
<feature type="transmembrane region" description="Helical" evidence="6">
    <location>
        <begin position="388"/>
        <end position="407"/>
    </location>
</feature>
<reference evidence="9" key="1">
    <citation type="journal article" date="2019" name="Int. J. Syst. Evol. Microbiol.">
        <title>The Global Catalogue of Microorganisms (GCM) 10K type strain sequencing project: providing services to taxonomists for standard genome sequencing and annotation.</title>
        <authorList>
            <consortium name="The Broad Institute Genomics Platform"/>
            <consortium name="The Broad Institute Genome Sequencing Center for Infectious Disease"/>
            <person name="Wu L."/>
            <person name="Ma J."/>
        </authorList>
    </citation>
    <scope>NUCLEOTIDE SEQUENCE [LARGE SCALE GENOMIC DNA]</scope>
    <source>
        <strain evidence="9">CCM 8947</strain>
    </source>
</reference>
<accession>A0ABW4CLV8</accession>
<keyword evidence="2" id="KW-0813">Transport</keyword>
<evidence type="ECO:0000256" key="5">
    <source>
        <dbReference type="ARBA" id="ARBA00023136"/>
    </source>
</evidence>
<feature type="transmembrane region" description="Helical" evidence="6">
    <location>
        <begin position="41"/>
        <end position="62"/>
    </location>
</feature>
<comment type="subcellular location">
    <subcellularLocation>
        <location evidence="1">Cell membrane</location>
        <topology evidence="1">Multi-pass membrane protein</topology>
    </subcellularLocation>
</comment>
<dbReference type="PANTHER" id="PTHR23501:SF191">
    <property type="entry name" value="VACUOLAR BASIC AMINO ACID TRANSPORTER 4"/>
    <property type="match status" value="1"/>
</dbReference>
<dbReference type="Pfam" id="PF07690">
    <property type="entry name" value="MFS_1"/>
    <property type="match status" value="2"/>
</dbReference>
<evidence type="ECO:0000256" key="3">
    <source>
        <dbReference type="ARBA" id="ARBA00022692"/>
    </source>
</evidence>
<feature type="transmembrane region" description="Helical" evidence="6">
    <location>
        <begin position="99"/>
        <end position="120"/>
    </location>
</feature>
<proteinExistence type="predicted"/>
<sequence>MDTKKQNIAMHAFALSNVMVGLESTIVATVIPAIVDDLSGIRLMSWVLTAYFLMMAVTAPLWTKLAERFGTKPLILIGTGIFVLASLTEGLAVNMYMLIGARLAMGIGAGAMVQLPYVIYSTQLPTAQRVKQVGNANAAYSIASAVGPLIGGWIADSLGWRWVFFINIPIGLFMMWLISRNYQESFTPNRQAIDYRGASTLATTIIALMLMIQALGAQTPNLGLVGATAVITVVVGVFFFWTEHRAVDPIIPLGLFRNWSYMAKNVLMFCQYGVLSFVNSYIPMWGQGVYGLTALAGGFLLVPSSVMLAVGTRLNAPLLARRSEKSVVRRWSLVMFAAVLILAFIWQTSSVGFLVVAGALFGLGAGVVTSTAQVAVQDAVPKRQVGSATALNALIRTIGSTLVLSMLSLSLNTTFRHAIAAHSGKIKINQLNAISSAASAAKLPSHLVPLLRTILFQGFHWLAIWACLIMAVSLLVSLLDPWRKGGLRD</sequence>
<evidence type="ECO:0000259" key="7">
    <source>
        <dbReference type="PROSITE" id="PS50850"/>
    </source>
</evidence>
<feature type="transmembrane region" description="Helical" evidence="6">
    <location>
        <begin position="12"/>
        <end position="35"/>
    </location>
</feature>
<dbReference type="Proteomes" id="UP001597192">
    <property type="component" value="Unassembled WGS sequence"/>
</dbReference>
<dbReference type="InterPro" id="IPR036259">
    <property type="entry name" value="MFS_trans_sf"/>
</dbReference>
<evidence type="ECO:0000313" key="8">
    <source>
        <dbReference type="EMBL" id="MFD1431342.1"/>
    </source>
</evidence>
<keyword evidence="5 6" id="KW-0472">Membrane</keyword>
<comment type="caution">
    <text evidence="8">The sequence shown here is derived from an EMBL/GenBank/DDBJ whole genome shotgun (WGS) entry which is preliminary data.</text>
</comment>
<feature type="transmembrane region" description="Helical" evidence="6">
    <location>
        <begin position="160"/>
        <end position="178"/>
    </location>
</feature>
<keyword evidence="4 6" id="KW-1133">Transmembrane helix</keyword>
<protein>
    <submittedName>
        <fullName evidence="8">MFS transporter</fullName>
    </submittedName>
</protein>
<name>A0ABW4CLV8_9LACO</name>
<evidence type="ECO:0000256" key="1">
    <source>
        <dbReference type="ARBA" id="ARBA00004651"/>
    </source>
</evidence>
<dbReference type="Gene3D" id="1.20.1250.20">
    <property type="entry name" value="MFS general substrate transporter like domains"/>
    <property type="match status" value="1"/>
</dbReference>
<feature type="transmembrane region" description="Helical" evidence="6">
    <location>
        <begin position="74"/>
        <end position="93"/>
    </location>
</feature>
<keyword evidence="9" id="KW-1185">Reference proteome</keyword>
<gene>
    <name evidence="8" type="ORF">ACFQ47_01285</name>
</gene>
<evidence type="ECO:0000256" key="2">
    <source>
        <dbReference type="ARBA" id="ARBA00022448"/>
    </source>
</evidence>
<feature type="transmembrane region" description="Helical" evidence="6">
    <location>
        <begin position="459"/>
        <end position="479"/>
    </location>
</feature>
<feature type="transmembrane region" description="Helical" evidence="6">
    <location>
        <begin position="331"/>
        <end position="347"/>
    </location>
</feature>
<feature type="transmembrane region" description="Helical" evidence="6">
    <location>
        <begin position="222"/>
        <end position="241"/>
    </location>
</feature>
<dbReference type="EMBL" id="JBHTOG010000004">
    <property type="protein sequence ID" value="MFD1431342.1"/>
    <property type="molecule type" value="Genomic_DNA"/>
</dbReference>
<feature type="transmembrane region" description="Helical" evidence="6">
    <location>
        <begin position="353"/>
        <end position="376"/>
    </location>
</feature>
<dbReference type="PANTHER" id="PTHR23501">
    <property type="entry name" value="MAJOR FACILITATOR SUPERFAMILY"/>
    <property type="match status" value="1"/>
</dbReference>